<dbReference type="InterPro" id="IPR016181">
    <property type="entry name" value="Acyl_CoA_acyltransferase"/>
</dbReference>
<organism evidence="4 5">
    <name type="scientific">Rhizobium helianthi</name>
    <dbReference type="NCBI Taxonomy" id="1132695"/>
    <lineage>
        <taxon>Bacteria</taxon>
        <taxon>Pseudomonadati</taxon>
        <taxon>Pseudomonadota</taxon>
        <taxon>Alphaproteobacteria</taxon>
        <taxon>Hyphomicrobiales</taxon>
        <taxon>Rhizobiaceae</taxon>
        <taxon>Rhizobium/Agrobacterium group</taxon>
        <taxon>Rhizobium</taxon>
    </lineage>
</organism>
<comment type="caution">
    <text evidence="4">The sequence shown here is derived from an EMBL/GenBank/DDBJ whole genome shotgun (WGS) entry which is preliminary data.</text>
</comment>
<accession>A0ABW4M6H7</accession>
<sequence length="155" mass="17722">MTEAAVSIRRAREEDLPQLIALFEQDDLGGHGDTSHEDAFNDYIRAFHIIDQSLNEHIYVAELNGDVVASFQLAFLRTLRGRGGLTGIIEAVHTRHDLRRQGIGMKLLDFAVAEAKRRECRLVQITHRADREEIRSFYEKAGFSADYIGFRKHLK</sequence>
<protein>
    <submittedName>
        <fullName evidence="4">GNAT family N-acetyltransferase</fullName>
        <ecNumber evidence="4">2.3.-.-</ecNumber>
    </submittedName>
</protein>
<evidence type="ECO:0000313" key="5">
    <source>
        <dbReference type="Proteomes" id="UP001597322"/>
    </source>
</evidence>
<dbReference type="PANTHER" id="PTHR43877">
    <property type="entry name" value="AMINOALKYLPHOSPHONATE N-ACETYLTRANSFERASE-RELATED-RELATED"/>
    <property type="match status" value="1"/>
</dbReference>
<reference evidence="5" key="1">
    <citation type="journal article" date="2019" name="Int. J. Syst. Evol. Microbiol.">
        <title>The Global Catalogue of Microorganisms (GCM) 10K type strain sequencing project: providing services to taxonomists for standard genome sequencing and annotation.</title>
        <authorList>
            <consortium name="The Broad Institute Genomics Platform"/>
            <consortium name="The Broad Institute Genome Sequencing Center for Infectious Disease"/>
            <person name="Wu L."/>
            <person name="Ma J."/>
        </authorList>
    </citation>
    <scope>NUCLEOTIDE SEQUENCE [LARGE SCALE GENOMIC DNA]</scope>
    <source>
        <strain evidence="5">CG52</strain>
    </source>
</reference>
<gene>
    <name evidence="4" type="ORF">ACFSE1_15835</name>
</gene>
<feature type="domain" description="N-acetyltransferase" evidence="3">
    <location>
        <begin position="6"/>
        <end position="155"/>
    </location>
</feature>
<proteinExistence type="predicted"/>
<evidence type="ECO:0000256" key="1">
    <source>
        <dbReference type="ARBA" id="ARBA00022679"/>
    </source>
</evidence>
<dbReference type="EMBL" id="JBHUEQ010000027">
    <property type="protein sequence ID" value="MFD1746946.1"/>
    <property type="molecule type" value="Genomic_DNA"/>
</dbReference>
<dbReference type="RefSeq" id="WP_377403344.1">
    <property type="nucleotide sequence ID" value="NZ_JBHUEQ010000027.1"/>
</dbReference>
<dbReference type="PROSITE" id="PS51186">
    <property type="entry name" value="GNAT"/>
    <property type="match status" value="1"/>
</dbReference>
<dbReference type="Pfam" id="PF00583">
    <property type="entry name" value="Acetyltransf_1"/>
    <property type="match status" value="1"/>
</dbReference>
<dbReference type="InterPro" id="IPR050832">
    <property type="entry name" value="Bact_Acetyltransf"/>
</dbReference>
<evidence type="ECO:0000313" key="4">
    <source>
        <dbReference type="EMBL" id="MFD1746946.1"/>
    </source>
</evidence>
<dbReference type="Gene3D" id="3.40.630.30">
    <property type="match status" value="1"/>
</dbReference>
<dbReference type="InterPro" id="IPR000182">
    <property type="entry name" value="GNAT_dom"/>
</dbReference>
<keyword evidence="5" id="KW-1185">Reference proteome</keyword>
<name>A0ABW4M6H7_9HYPH</name>
<evidence type="ECO:0000256" key="2">
    <source>
        <dbReference type="ARBA" id="ARBA00023315"/>
    </source>
</evidence>
<dbReference type="SUPFAM" id="SSF55729">
    <property type="entry name" value="Acyl-CoA N-acyltransferases (Nat)"/>
    <property type="match status" value="1"/>
</dbReference>
<dbReference type="EC" id="2.3.-.-" evidence="4"/>
<dbReference type="Proteomes" id="UP001597322">
    <property type="component" value="Unassembled WGS sequence"/>
</dbReference>
<dbReference type="PANTHER" id="PTHR43877:SF1">
    <property type="entry name" value="ACETYLTRANSFERASE"/>
    <property type="match status" value="1"/>
</dbReference>
<keyword evidence="2 4" id="KW-0012">Acyltransferase</keyword>
<evidence type="ECO:0000259" key="3">
    <source>
        <dbReference type="PROSITE" id="PS51186"/>
    </source>
</evidence>
<dbReference type="CDD" id="cd04301">
    <property type="entry name" value="NAT_SF"/>
    <property type="match status" value="1"/>
</dbReference>
<keyword evidence="1 4" id="KW-0808">Transferase</keyword>
<dbReference type="GO" id="GO:0016746">
    <property type="term" value="F:acyltransferase activity"/>
    <property type="evidence" value="ECO:0007669"/>
    <property type="project" value="UniProtKB-KW"/>
</dbReference>